<dbReference type="PaxDb" id="35128-Thaps6095"/>
<keyword evidence="2" id="KW-1185">Reference proteome</keyword>
<gene>
    <name evidence="1" type="ORF">THAPSDRAFT_6095</name>
</gene>
<evidence type="ECO:0000313" key="1">
    <source>
        <dbReference type="EMBL" id="EED91518.1"/>
    </source>
</evidence>
<name>B8C5J3_THAPS</name>
<dbReference type="Gene3D" id="3.40.50.300">
    <property type="entry name" value="P-loop containing nucleotide triphosphate hydrolases"/>
    <property type="match status" value="1"/>
</dbReference>
<dbReference type="RefSeq" id="XP_002291411.1">
    <property type="nucleotide sequence ID" value="XM_002291375.1"/>
</dbReference>
<dbReference type="GO" id="GO:0005794">
    <property type="term" value="C:Golgi apparatus"/>
    <property type="evidence" value="ECO:0000318"/>
    <property type="project" value="GO_Central"/>
</dbReference>
<protein>
    <submittedName>
        <fullName evidence="1">Uncharacterized protein</fullName>
    </submittedName>
</protein>
<organism evidence="1 2">
    <name type="scientific">Thalassiosira pseudonana</name>
    <name type="common">Marine diatom</name>
    <name type="synonym">Cyclotella nana</name>
    <dbReference type="NCBI Taxonomy" id="35128"/>
    <lineage>
        <taxon>Eukaryota</taxon>
        <taxon>Sar</taxon>
        <taxon>Stramenopiles</taxon>
        <taxon>Ochrophyta</taxon>
        <taxon>Bacillariophyta</taxon>
        <taxon>Coscinodiscophyceae</taxon>
        <taxon>Thalassiosirophycidae</taxon>
        <taxon>Thalassiosirales</taxon>
        <taxon>Thalassiosiraceae</taxon>
        <taxon>Thalassiosira</taxon>
    </lineage>
</organism>
<dbReference type="AlphaFoldDB" id="B8C5J3"/>
<dbReference type="EMBL" id="CM000643">
    <property type="protein sequence ID" value="EED91518.1"/>
    <property type="molecule type" value="Genomic_DNA"/>
</dbReference>
<accession>B8C5J3</accession>
<reference evidence="1 2" key="2">
    <citation type="journal article" date="2008" name="Nature">
        <title>The Phaeodactylum genome reveals the evolutionary history of diatom genomes.</title>
        <authorList>
            <person name="Bowler C."/>
            <person name="Allen A.E."/>
            <person name="Badger J.H."/>
            <person name="Grimwood J."/>
            <person name="Jabbari K."/>
            <person name="Kuo A."/>
            <person name="Maheswari U."/>
            <person name="Martens C."/>
            <person name="Maumus F."/>
            <person name="Otillar R.P."/>
            <person name="Rayko E."/>
            <person name="Salamov A."/>
            <person name="Vandepoele K."/>
            <person name="Beszteri B."/>
            <person name="Gruber A."/>
            <person name="Heijde M."/>
            <person name="Katinka M."/>
            <person name="Mock T."/>
            <person name="Valentin K."/>
            <person name="Verret F."/>
            <person name="Berges J.A."/>
            <person name="Brownlee C."/>
            <person name="Cadoret J.P."/>
            <person name="Chiovitti A."/>
            <person name="Choi C.J."/>
            <person name="Coesel S."/>
            <person name="De Martino A."/>
            <person name="Detter J.C."/>
            <person name="Durkin C."/>
            <person name="Falciatore A."/>
            <person name="Fournet J."/>
            <person name="Haruta M."/>
            <person name="Huysman M.J."/>
            <person name="Jenkins B.D."/>
            <person name="Jiroutova K."/>
            <person name="Jorgensen R.E."/>
            <person name="Joubert Y."/>
            <person name="Kaplan A."/>
            <person name="Kroger N."/>
            <person name="Kroth P.G."/>
            <person name="La Roche J."/>
            <person name="Lindquist E."/>
            <person name="Lommer M."/>
            <person name="Martin-Jezequel V."/>
            <person name="Lopez P.J."/>
            <person name="Lucas S."/>
            <person name="Mangogna M."/>
            <person name="McGinnis K."/>
            <person name="Medlin L.K."/>
            <person name="Montsant A."/>
            <person name="Oudot-Le Secq M.P."/>
            <person name="Napoli C."/>
            <person name="Obornik M."/>
            <person name="Parker M.S."/>
            <person name="Petit J.L."/>
            <person name="Porcel B.M."/>
            <person name="Poulsen N."/>
            <person name="Robison M."/>
            <person name="Rychlewski L."/>
            <person name="Rynearson T.A."/>
            <person name="Schmutz J."/>
            <person name="Shapiro H."/>
            <person name="Siaut M."/>
            <person name="Stanley M."/>
            <person name="Sussman M.R."/>
            <person name="Taylor A.R."/>
            <person name="Vardi A."/>
            <person name="von Dassow P."/>
            <person name="Vyverman W."/>
            <person name="Willis A."/>
            <person name="Wyrwicz L.S."/>
            <person name="Rokhsar D.S."/>
            <person name="Weissenbach J."/>
            <person name="Armbrust E.V."/>
            <person name="Green B.R."/>
            <person name="Van de Peer Y."/>
            <person name="Grigoriev I.V."/>
        </authorList>
    </citation>
    <scope>NUCLEOTIDE SEQUENCE [LARGE SCALE GENOMIC DNA]</scope>
    <source>
        <strain evidence="1 2">CCMP1335</strain>
    </source>
</reference>
<sequence>MQPGSIMPVIHSAQQPLQPRSVGADKSLPMAIFTHFFTEAATTIFDSAHSGIFFTILHDPLHIYPEEYLQSTSEKNGAEDVMNYDNLLVRSLAGFQDTNRKVNDWDLEVAKEMLKRKFFLGSCDHPSETLRRLGYFHGQRDTRSLDNDPRNEVCNQTRQSWEQECDHMKKTWEAKMKRMDPQIILRIKEKHQYDVLLFEYASSYFDMQSALFS</sequence>
<dbReference type="HOGENOM" id="CLU_1296704_0_0_1"/>
<reference evidence="1 2" key="1">
    <citation type="journal article" date="2004" name="Science">
        <title>The genome of the diatom Thalassiosira pseudonana: ecology, evolution, and metabolism.</title>
        <authorList>
            <person name="Armbrust E.V."/>
            <person name="Berges J.A."/>
            <person name="Bowler C."/>
            <person name="Green B.R."/>
            <person name="Martinez D."/>
            <person name="Putnam N.H."/>
            <person name="Zhou S."/>
            <person name="Allen A.E."/>
            <person name="Apt K.E."/>
            <person name="Bechner M."/>
            <person name="Brzezinski M.A."/>
            <person name="Chaal B.K."/>
            <person name="Chiovitti A."/>
            <person name="Davis A.K."/>
            <person name="Demarest M.S."/>
            <person name="Detter J.C."/>
            <person name="Glavina T."/>
            <person name="Goodstein D."/>
            <person name="Hadi M.Z."/>
            <person name="Hellsten U."/>
            <person name="Hildebrand M."/>
            <person name="Jenkins B.D."/>
            <person name="Jurka J."/>
            <person name="Kapitonov V.V."/>
            <person name="Kroger N."/>
            <person name="Lau W.W."/>
            <person name="Lane T.W."/>
            <person name="Larimer F.W."/>
            <person name="Lippmeier J.C."/>
            <person name="Lucas S."/>
            <person name="Medina M."/>
            <person name="Montsant A."/>
            <person name="Obornik M."/>
            <person name="Parker M.S."/>
            <person name="Palenik B."/>
            <person name="Pazour G.J."/>
            <person name="Richardson P.M."/>
            <person name="Rynearson T.A."/>
            <person name="Saito M.A."/>
            <person name="Schwartz D.C."/>
            <person name="Thamatrakoln K."/>
            <person name="Valentin K."/>
            <person name="Vardi A."/>
            <person name="Wilkerson F.P."/>
            <person name="Rokhsar D.S."/>
        </authorList>
    </citation>
    <scope>NUCLEOTIDE SEQUENCE [LARGE SCALE GENOMIC DNA]</scope>
    <source>
        <strain evidence="1 2">CCMP1335</strain>
    </source>
</reference>
<dbReference type="Proteomes" id="UP000001449">
    <property type="component" value="Chromosome 6"/>
</dbReference>
<dbReference type="KEGG" id="tps:THAPSDRAFT_6095"/>
<dbReference type="GeneID" id="7448600"/>
<dbReference type="PANTHER" id="PTHR32301">
    <property type="entry name" value="COUNTIN RECEPTOR CNR3-RELATED"/>
    <property type="match status" value="1"/>
</dbReference>
<dbReference type="InterPro" id="IPR027417">
    <property type="entry name" value="P-loop_NTPase"/>
</dbReference>
<dbReference type="InterPro" id="IPR053259">
    <property type="entry name" value="Golvesin-related_Golgi"/>
</dbReference>
<dbReference type="eggNOG" id="ENOG502TAGD">
    <property type="taxonomic scope" value="Eukaryota"/>
</dbReference>
<proteinExistence type="predicted"/>
<evidence type="ECO:0000313" key="2">
    <source>
        <dbReference type="Proteomes" id="UP000001449"/>
    </source>
</evidence>
<dbReference type="PANTHER" id="PTHR32301:SF6">
    <property type="entry name" value="GOLVESIN-RELATED"/>
    <property type="match status" value="1"/>
</dbReference>
<dbReference type="InParanoid" id="B8C5J3"/>